<evidence type="ECO:0000313" key="3">
    <source>
        <dbReference type="Proteomes" id="UP000006556"/>
    </source>
</evidence>
<dbReference type="GO" id="GO:0016878">
    <property type="term" value="F:acid-thiol ligase activity"/>
    <property type="evidence" value="ECO:0007669"/>
    <property type="project" value="UniProtKB-ARBA"/>
</dbReference>
<protein>
    <recommendedName>
        <fullName evidence="1">AMP-binding enzyme C-terminal domain-containing protein</fullName>
    </recommendedName>
</protein>
<reference evidence="3" key="1">
    <citation type="journal article" date="2008" name="Genome Res.">
        <title>The genome of Pelotomaculum thermopropionicum reveals niche-associated evolution in anaerobic microbiota.</title>
        <authorList>
            <person name="Kosaka T."/>
            <person name="Kato S."/>
            <person name="Shimoyama T."/>
            <person name="Ishii S."/>
            <person name="Abe T."/>
            <person name="Watanabe K."/>
        </authorList>
    </citation>
    <scope>NUCLEOTIDE SEQUENCE [LARGE SCALE GENOMIC DNA]</scope>
    <source>
        <strain evidence="3">DSM 13744 / JCM 10971 / SI</strain>
    </source>
</reference>
<dbReference type="InterPro" id="IPR025110">
    <property type="entry name" value="AMP-bd_C"/>
</dbReference>
<proteinExistence type="predicted"/>
<feature type="domain" description="AMP-binding enzyme C-terminal" evidence="1">
    <location>
        <begin position="13"/>
        <end position="88"/>
    </location>
</feature>
<dbReference type="HOGENOM" id="CLU_2261086_0_0_9"/>
<dbReference type="InterPro" id="IPR045851">
    <property type="entry name" value="AMP-bd_C_sf"/>
</dbReference>
<dbReference type="InterPro" id="IPR050237">
    <property type="entry name" value="ATP-dep_AMP-bd_enzyme"/>
</dbReference>
<organism evidence="2 3">
    <name type="scientific">Pelotomaculum thermopropionicum (strain DSM 13744 / JCM 10971 / SI)</name>
    <dbReference type="NCBI Taxonomy" id="370438"/>
    <lineage>
        <taxon>Bacteria</taxon>
        <taxon>Bacillati</taxon>
        <taxon>Bacillota</taxon>
        <taxon>Clostridia</taxon>
        <taxon>Eubacteriales</taxon>
        <taxon>Desulfotomaculaceae</taxon>
        <taxon>Pelotomaculum</taxon>
    </lineage>
</organism>
<dbReference type="KEGG" id="pth:PTH_0447"/>
<evidence type="ECO:0000259" key="1">
    <source>
        <dbReference type="Pfam" id="PF13193"/>
    </source>
</evidence>
<dbReference type="PANTHER" id="PTHR43767:SF1">
    <property type="entry name" value="NONRIBOSOMAL PEPTIDE SYNTHASE PES1 (EUROFUNG)-RELATED"/>
    <property type="match status" value="1"/>
</dbReference>
<dbReference type="Pfam" id="PF13193">
    <property type="entry name" value="AMP-binding_C"/>
    <property type="match status" value="1"/>
</dbReference>
<dbReference type="Proteomes" id="UP000006556">
    <property type="component" value="Chromosome"/>
</dbReference>
<dbReference type="PANTHER" id="PTHR43767">
    <property type="entry name" value="LONG-CHAIN-FATTY-ACID--COA LIGASE"/>
    <property type="match status" value="1"/>
</dbReference>
<accession>A5D563</accession>
<gene>
    <name evidence="2" type="ordered locus">PTH_0447</name>
</gene>
<dbReference type="SUPFAM" id="SSF56801">
    <property type="entry name" value="Acetyl-CoA synthetase-like"/>
    <property type="match status" value="1"/>
</dbReference>
<dbReference type="AlphaFoldDB" id="A5D563"/>
<sequence length="103" mass="11582">MNAPGRFEMFYRQVEDVLFCCPKVAEAVVLAVGGLQQAEILKAYIVLREGEAATAEEIVRFCAGRLEEFLVPGAVEFRESLPKTPAGKVLRRVLLEEEKNRNR</sequence>
<dbReference type="EMBL" id="AP009389">
    <property type="protein sequence ID" value="BAF58628.1"/>
    <property type="molecule type" value="Genomic_DNA"/>
</dbReference>
<name>A5D563_PELTS</name>
<dbReference type="STRING" id="370438.PTH_0447"/>
<dbReference type="Gene3D" id="3.30.300.30">
    <property type="match status" value="1"/>
</dbReference>
<dbReference type="eggNOG" id="COG0365">
    <property type="taxonomic scope" value="Bacteria"/>
</dbReference>
<keyword evidence="3" id="KW-1185">Reference proteome</keyword>
<evidence type="ECO:0000313" key="2">
    <source>
        <dbReference type="EMBL" id="BAF58628.1"/>
    </source>
</evidence>